<keyword evidence="2" id="KW-0732">Signal</keyword>
<comment type="caution">
    <text evidence="3">The sequence shown here is derived from an EMBL/GenBank/DDBJ whole genome shotgun (WGS) entry which is preliminary data.</text>
</comment>
<feature type="signal peptide" evidence="2">
    <location>
        <begin position="1"/>
        <end position="18"/>
    </location>
</feature>
<dbReference type="GO" id="GO:0003676">
    <property type="term" value="F:nucleic acid binding"/>
    <property type="evidence" value="ECO:0007669"/>
    <property type="project" value="InterPro"/>
</dbReference>
<accession>A0A1E5UJP9</accession>
<dbReference type="Gene3D" id="3.30.70.330">
    <property type="match status" value="1"/>
</dbReference>
<dbReference type="STRING" id="888268.A0A1E5UJP9"/>
<gene>
    <name evidence="3" type="ORF">BAE44_0025870</name>
</gene>
<dbReference type="InterPro" id="IPR035979">
    <property type="entry name" value="RBD_domain_sf"/>
</dbReference>
<keyword evidence="4" id="KW-1185">Reference proteome</keyword>
<evidence type="ECO:0000313" key="4">
    <source>
        <dbReference type="Proteomes" id="UP000095767"/>
    </source>
</evidence>
<dbReference type="EMBL" id="LWDX02074585">
    <property type="protein sequence ID" value="OEL13112.1"/>
    <property type="molecule type" value="Genomic_DNA"/>
</dbReference>
<evidence type="ECO:0000256" key="1">
    <source>
        <dbReference type="SAM" id="MobiDB-lite"/>
    </source>
</evidence>
<reference evidence="3 4" key="1">
    <citation type="submission" date="2016-09" db="EMBL/GenBank/DDBJ databases">
        <title>The draft genome of Dichanthelium oligosanthes: A C3 panicoid grass species.</title>
        <authorList>
            <person name="Studer A.J."/>
            <person name="Schnable J.C."/>
            <person name="Brutnell T.P."/>
        </authorList>
    </citation>
    <scope>NUCLEOTIDE SEQUENCE [LARGE SCALE GENOMIC DNA]</scope>
    <source>
        <strain evidence="4">cv. Kellogg 1175</strain>
        <tissue evidence="3">Leaf</tissue>
    </source>
</reference>
<dbReference type="Proteomes" id="UP000095767">
    <property type="component" value="Unassembled WGS sequence"/>
</dbReference>
<feature type="compositionally biased region" description="Basic and acidic residues" evidence="1">
    <location>
        <begin position="123"/>
        <end position="138"/>
    </location>
</feature>
<name>A0A1E5UJP9_9POAL</name>
<dbReference type="OrthoDB" id="272703at2759"/>
<protein>
    <recommendedName>
        <fullName evidence="5">RRM domain-containing protein</fullName>
    </recommendedName>
</protein>
<proteinExistence type="predicted"/>
<feature type="region of interest" description="Disordered" evidence="1">
    <location>
        <begin position="123"/>
        <end position="149"/>
    </location>
</feature>
<dbReference type="SUPFAM" id="SSF54928">
    <property type="entry name" value="RNA-binding domain, RBD"/>
    <property type="match status" value="1"/>
</dbReference>
<evidence type="ECO:0008006" key="5">
    <source>
        <dbReference type="Google" id="ProtNLM"/>
    </source>
</evidence>
<evidence type="ECO:0000256" key="2">
    <source>
        <dbReference type="SAM" id="SignalP"/>
    </source>
</evidence>
<dbReference type="AlphaFoldDB" id="A0A1E5UJP9"/>
<sequence>MALPLARLLLPALPACQCQPPLCLRFPKRHVVSFVAPATACSRGHRAAFAACAAASAPAAPAPAVTEAEAAQEEQVVPRTRLVAQNIPWDCTADDMRALFGKHGSVVGVEKLMGRPINVMFKEESAKKNKSSVPKEEDAQVESSEQGDS</sequence>
<dbReference type="InterPro" id="IPR012677">
    <property type="entry name" value="Nucleotide-bd_a/b_plait_sf"/>
</dbReference>
<feature type="chain" id="PRO_5009187053" description="RRM domain-containing protein" evidence="2">
    <location>
        <begin position="19"/>
        <end position="149"/>
    </location>
</feature>
<organism evidence="3 4">
    <name type="scientific">Dichanthelium oligosanthes</name>
    <dbReference type="NCBI Taxonomy" id="888268"/>
    <lineage>
        <taxon>Eukaryota</taxon>
        <taxon>Viridiplantae</taxon>
        <taxon>Streptophyta</taxon>
        <taxon>Embryophyta</taxon>
        <taxon>Tracheophyta</taxon>
        <taxon>Spermatophyta</taxon>
        <taxon>Magnoliopsida</taxon>
        <taxon>Liliopsida</taxon>
        <taxon>Poales</taxon>
        <taxon>Poaceae</taxon>
        <taxon>PACMAD clade</taxon>
        <taxon>Panicoideae</taxon>
        <taxon>Panicodae</taxon>
        <taxon>Paniceae</taxon>
        <taxon>Dichantheliinae</taxon>
        <taxon>Dichanthelium</taxon>
    </lineage>
</organism>
<evidence type="ECO:0000313" key="3">
    <source>
        <dbReference type="EMBL" id="OEL13112.1"/>
    </source>
</evidence>